<evidence type="ECO:0008006" key="3">
    <source>
        <dbReference type="Google" id="ProtNLM"/>
    </source>
</evidence>
<reference evidence="1 2" key="1">
    <citation type="submission" date="2023-09" db="EMBL/GenBank/DDBJ databases">
        <title>Nesidiocoris tenuis whole genome shotgun sequence.</title>
        <authorList>
            <person name="Shibata T."/>
            <person name="Shimoda M."/>
            <person name="Kobayashi T."/>
            <person name="Uehara T."/>
        </authorList>
    </citation>
    <scope>NUCLEOTIDE SEQUENCE [LARGE SCALE GENOMIC DNA]</scope>
    <source>
        <strain evidence="1 2">Japan</strain>
    </source>
</reference>
<protein>
    <recommendedName>
        <fullName evidence="3">Secreted protein</fullName>
    </recommendedName>
</protein>
<name>A0ABN7AXK1_9HEMI</name>
<gene>
    <name evidence="1" type="ORF">NTJ_09068</name>
</gene>
<evidence type="ECO:0000313" key="1">
    <source>
        <dbReference type="EMBL" id="BES96259.1"/>
    </source>
</evidence>
<dbReference type="Proteomes" id="UP001307889">
    <property type="component" value="Chromosome 7"/>
</dbReference>
<sequence>MRFLVVTSLASSRSSPRLASCITAPLHSPLDAVRATFSYDSRVDVARRKGGPRPHLRGLMECATRRCSVALPIDRNRPKPSWLKARRRWLFMTVANILSERRKYFDKRSFQNYETR</sequence>
<keyword evidence="2" id="KW-1185">Reference proteome</keyword>
<accession>A0ABN7AXK1</accession>
<evidence type="ECO:0000313" key="2">
    <source>
        <dbReference type="Proteomes" id="UP001307889"/>
    </source>
</evidence>
<organism evidence="1 2">
    <name type="scientific">Nesidiocoris tenuis</name>
    <dbReference type="NCBI Taxonomy" id="355587"/>
    <lineage>
        <taxon>Eukaryota</taxon>
        <taxon>Metazoa</taxon>
        <taxon>Ecdysozoa</taxon>
        <taxon>Arthropoda</taxon>
        <taxon>Hexapoda</taxon>
        <taxon>Insecta</taxon>
        <taxon>Pterygota</taxon>
        <taxon>Neoptera</taxon>
        <taxon>Paraneoptera</taxon>
        <taxon>Hemiptera</taxon>
        <taxon>Heteroptera</taxon>
        <taxon>Panheteroptera</taxon>
        <taxon>Cimicomorpha</taxon>
        <taxon>Miridae</taxon>
        <taxon>Dicyphina</taxon>
        <taxon>Nesidiocoris</taxon>
    </lineage>
</organism>
<proteinExistence type="predicted"/>
<dbReference type="EMBL" id="AP028915">
    <property type="protein sequence ID" value="BES96259.1"/>
    <property type="molecule type" value="Genomic_DNA"/>
</dbReference>